<name>A0AA48M1Z0_9ZZZZ</name>
<accession>A0AA48M1Z0</accession>
<protein>
    <submittedName>
        <fullName evidence="2">Uncharacterized protein</fullName>
    </submittedName>
</protein>
<organism evidence="2">
    <name type="scientific">freshwater sediment metagenome</name>
    <dbReference type="NCBI Taxonomy" id="556182"/>
    <lineage>
        <taxon>unclassified sequences</taxon>
        <taxon>metagenomes</taxon>
        <taxon>ecological metagenomes</taxon>
    </lineage>
</organism>
<reference evidence="2" key="1">
    <citation type="submission" date="2023-07" db="EMBL/GenBank/DDBJ databases">
        <authorList>
            <person name="Pelsma A.J. K."/>
        </authorList>
    </citation>
    <scope>NUCLEOTIDE SEQUENCE</scope>
</reference>
<evidence type="ECO:0000256" key="1">
    <source>
        <dbReference type="SAM" id="MobiDB-lite"/>
    </source>
</evidence>
<gene>
    <name evidence="2" type="ORF">AMST5_02465</name>
</gene>
<dbReference type="EMBL" id="OY288114">
    <property type="protein sequence ID" value="CAJ0872955.1"/>
    <property type="molecule type" value="Genomic_DNA"/>
</dbReference>
<feature type="compositionally biased region" description="Basic and acidic residues" evidence="1">
    <location>
        <begin position="19"/>
        <end position="33"/>
    </location>
</feature>
<dbReference type="AlphaFoldDB" id="A0AA48M1Z0"/>
<sequence>MRAAPPLRAAGKNGPNNERIGERLDQDNNKSRQEFQMQGDLAERLRIARLRRQFGFDDALAALVATLAFATTEAR</sequence>
<proteinExistence type="predicted"/>
<feature type="region of interest" description="Disordered" evidence="1">
    <location>
        <begin position="1"/>
        <end position="35"/>
    </location>
</feature>
<evidence type="ECO:0000313" key="2">
    <source>
        <dbReference type="EMBL" id="CAJ0872955.1"/>
    </source>
</evidence>